<dbReference type="AlphaFoldDB" id="A0A8J9URN5"/>
<reference evidence="1" key="1">
    <citation type="submission" date="2021-12" db="EMBL/GenBank/DDBJ databases">
        <authorList>
            <person name="Martin H S."/>
        </authorList>
    </citation>
    <scope>NUCLEOTIDE SEQUENCE</scope>
</reference>
<gene>
    <name evidence="1" type="ORF">BINO364_LOCUS10381</name>
</gene>
<protein>
    <submittedName>
        <fullName evidence="1">Uncharacterized protein</fullName>
    </submittedName>
</protein>
<keyword evidence="2" id="KW-1185">Reference proteome</keyword>
<feature type="non-terminal residue" evidence="1">
    <location>
        <position position="139"/>
    </location>
</feature>
<dbReference type="SUPFAM" id="SSF47565">
    <property type="entry name" value="Insect pheromone/odorant-binding proteins"/>
    <property type="match status" value="1"/>
</dbReference>
<name>A0A8J9URN5_9NEOP</name>
<dbReference type="OrthoDB" id="8194670at2759"/>
<dbReference type="CDD" id="cd23992">
    <property type="entry name" value="PBP_GOBP"/>
    <property type="match status" value="1"/>
</dbReference>
<dbReference type="GO" id="GO:0005549">
    <property type="term" value="F:odorant binding"/>
    <property type="evidence" value="ECO:0007669"/>
    <property type="project" value="InterPro"/>
</dbReference>
<dbReference type="InterPro" id="IPR036728">
    <property type="entry name" value="PBP_GOBP_sf"/>
</dbReference>
<dbReference type="EMBL" id="OV170224">
    <property type="protein sequence ID" value="CAH0724702.1"/>
    <property type="molecule type" value="Genomic_DNA"/>
</dbReference>
<sequence>MKAVGYFVFLSVAIVTGRPNRKILVIPEEFVPPVIKASADCADKFGLETIDILAKYFSGGLEDSDSVRKYMYCLGTTTGYIDGNANIVKGKIAKVVGEHKEKVGSVVDECNKSKFNDKYEKVFHVVQCFRENSGIMLKV</sequence>
<evidence type="ECO:0000313" key="1">
    <source>
        <dbReference type="EMBL" id="CAH0724702.1"/>
    </source>
</evidence>
<accession>A0A8J9URN5</accession>
<dbReference type="Pfam" id="PF01395">
    <property type="entry name" value="PBP_GOBP"/>
    <property type="match status" value="1"/>
</dbReference>
<organism evidence="1 2">
    <name type="scientific">Brenthis ino</name>
    <name type="common">lesser marbled fritillary</name>
    <dbReference type="NCBI Taxonomy" id="405034"/>
    <lineage>
        <taxon>Eukaryota</taxon>
        <taxon>Metazoa</taxon>
        <taxon>Ecdysozoa</taxon>
        <taxon>Arthropoda</taxon>
        <taxon>Hexapoda</taxon>
        <taxon>Insecta</taxon>
        <taxon>Pterygota</taxon>
        <taxon>Neoptera</taxon>
        <taxon>Endopterygota</taxon>
        <taxon>Lepidoptera</taxon>
        <taxon>Glossata</taxon>
        <taxon>Ditrysia</taxon>
        <taxon>Papilionoidea</taxon>
        <taxon>Nymphalidae</taxon>
        <taxon>Heliconiinae</taxon>
        <taxon>Argynnini</taxon>
        <taxon>Brenthis</taxon>
    </lineage>
</organism>
<dbReference type="Gene3D" id="1.10.238.20">
    <property type="entry name" value="Pheromone/general odorant binding protein domain"/>
    <property type="match status" value="1"/>
</dbReference>
<dbReference type="Proteomes" id="UP000838878">
    <property type="component" value="Chromosome 4"/>
</dbReference>
<proteinExistence type="predicted"/>
<dbReference type="InterPro" id="IPR006170">
    <property type="entry name" value="PBP/GOBP"/>
</dbReference>
<evidence type="ECO:0000313" key="2">
    <source>
        <dbReference type="Proteomes" id="UP000838878"/>
    </source>
</evidence>
<dbReference type="SMART" id="SM00708">
    <property type="entry name" value="PhBP"/>
    <property type="match status" value="1"/>
</dbReference>